<reference evidence="2" key="1">
    <citation type="submission" date="2019-05" db="EMBL/GenBank/DDBJ databases">
        <title>Complete genome sequencing of Absiella argi strain JCM 30884.</title>
        <authorList>
            <person name="Sakamoto M."/>
            <person name="Murakami T."/>
            <person name="Mori H."/>
        </authorList>
    </citation>
    <scope>NUCLEOTIDE SEQUENCE [LARGE SCALE GENOMIC DNA]</scope>
    <source>
        <strain evidence="2">JCM 30884</strain>
    </source>
</reference>
<dbReference type="KEGG" id="aarg:Aargi30884_22020"/>
<sequence length="246" mass="29102">MYDDYSEEANDTGENYYLYVNDGMSESTIRIDYSDNYLTTSDGNYLITTRFESMVTPSRLYYIDYSNKNKEKIKKIVEFSKDRYPFVMKEVDGKAVVISQDKNKKNYISAYGEDGKLINEKSLPLDLYSNDYMFYYENICINNKYLILEDEDEIHVIDCDNMEVIKNYTIDSSTSITDMYYKDGLLYLIEKVGMTPDVVIKVLDENGVVFEGNWILLNYKKDIKENLRNNIWDYSPSMYYEIEVKR</sequence>
<keyword evidence="2" id="KW-1185">Reference proteome</keyword>
<name>A0A6N4TKL7_9FIRM</name>
<proteinExistence type="predicted"/>
<evidence type="ECO:0000313" key="2">
    <source>
        <dbReference type="Proteomes" id="UP000464754"/>
    </source>
</evidence>
<dbReference type="EMBL" id="AP019695">
    <property type="protein sequence ID" value="BBK23299.1"/>
    <property type="molecule type" value="Genomic_DNA"/>
</dbReference>
<gene>
    <name evidence="1" type="ORF">Aargi30884_22020</name>
</gene>
<protein>
    <recommendedName>
        <fullName evidence="3">DUF5050 domain-containing protein</fullName>
    </recommendedName>
</protein>
<dbReference type="AlphaFoldDB" id="A0A6N4TKL7"/>
<organism evidence="1 2">
    <name type="scientific">Amedibacterium intestinale</name>
    <dbReference type="NCBI Taxonomy" id="2583452"/>
    <lineage>
        <taxon>Bacteria</taxon>
        <taxon>Bacillati</taxon>
        <taxon>Bacillota</taxon>
        <taxon>Erysipelotrichia</taxon>
        <taxon>Erysipelotrichales</taxon>
        <taxon>Erysipelotrichaceae</taxon>
        <taxon>Amedibacterium</taxon>
    </lineage>
</organism>
<dbReference type="Proteomes" id="UP000464754">
    <property type="component" value="Chromosome"/>
</dbReference>
<evidence type="ECO:0008006" key="3">
    <source>
        <dbReference type="Google" id="ProtNLM"/>
    </source>
</evidence>
<dbReference type="SUPFAM" id="SSF69304">
    <property type="entry name" value="Tricorn protease N-terminal domain"/>
    <property type="match status" value="1"/>
</dbReference>
<evidence type="ECO:0000313" key="1">
    <source>
        <dbReference type="EMBL" id="BBK23299.1"/>
    </source>
</evidence>
<dbReference type="RefSeq" id="WP_163052278.1">
    <property type="nucleotide sequence ID" value="NZ_AP019695.1"/>
</dbReference>
<accession>A0A6N4TKL7</accession>